<proteinExistence type="predicted"/>
<dbReference type="Proteomes" id="UP000625711">
    <property type="component" value="Unassembled WGS sequence"/>
</dbReference>
<sequence length="138" mass="15348">MAVLTSIYSRDSRTSLASFSISSLLKSCPFTETQSRAIIVKNNTDQWYNIVTLFRIGRTNQQSSAISYGNGIVCKCSCAAKEWTVSRRFLAGQHVFKPRRMVQIVGGMNGTFDFVVGGRSLERARTRRKGILDHSSGC</sequence>
<dbReference type="AlphaFoldDB" id="A0A834IHR6"/>
<reference evidence="1" key="1">
    <citation type="submission" date="2020-08" db="EMBL/GenBank/DDBJ databases">
        <title>Genome sequencing and assembly of the red palm weevil Rhynchophorus ferrugineus.</title>
        <authorList>
            <person name="Dias G.B."/>
            <person name="Bergman C.M."/>
            <person name="Manee M."/>
        </authorList>
    </citation>
    <scope>NUCLEOTIDE SEQUENCE</scope>
    <source>
        <strain evidence="1">AA-2017</strain>
        <tissue evidence="1">Whole larva</tissue>
    </source>
</reference>
<protein>
    <submittedName>
        <fullName evidence="1">Uncharacterized protein</fullName>
    </submittedName>
</protein>
<accession>A0A834IHR6</accession>
<evidence type="ECO:0000313" key="1">
    <source>
        <dbReference type="EMBL" id="KAF7280985.1"/>
    </source>
</evidence>
<evidence type="ECO:0000313" key="2">
    <source>
        <dbReference type="Proteomes" id="UP000625711"/>
    </source>
</evidence>
<gene>
    <name evidence="1" type="ORF">GWI33_005252</name>
</gene>
<dbReference type="EMBL" id="JAACXV010000264">
    <property type="protein sequence ID" value="KAF7280985.1"/>
    <property type="molecule type" value="Genomic_DNA"/>
</dbReference>
<organism evidence="1 2">
    <name type="scientific">Rhynchophorus ferrugineus</name>
    <name type="common">Red palm weevil</name>
    <name type="synonym">Curculio ferrugineus</name>
    <dbReference type="NCBI Taxonomy" id="354439"/>
    <lineage>
        <taxon>Eukaryota</taxon>
        <taxon>Metazoa</taxon>
        <taxon>Ecdysozoa</taxon>
        <taxon>Arthropoda</taxon>
        <taxon>Hexapoda</taxon>
        <taxon>Insecta</taxon>
        <taxon>Pterygota</taxon>
        <taxon>Neoptera</taxon>
        <taxon>Endopterygota</taxon>
        <taxon>Coleoptera</taxon>
        <taxon>Polyphaga</taxon>
        <taxon>Cucujiformia</taxon>
        <taxon>Curculionidae</taxon>
        <taxon>Dryophthorinae</taxon>
        <taxon>Rhynchophorus</taxon>
    </lineage>
</organism>
<name>A0A834IHR6_RHYFE</name>
<keyword evidence="2" id="KW-1185">Reference proteome</keyword>
<comment type="caution">
    <text evidence="1">The sequence shown here is derived from an EMBL/GenBank/DDBJ whole genome shotgun (WGS) entry which is preliminary data.</text>
</comment>